<dbReference type="Pfam" id="PF17755">
    <property type="entry name" value="UvrA_DNA-bind"/>
    <property type="match status" value="1"/>
</dbReference>
<dbReference type="InterPro" id="IPR004602">
    <property type="entry name" value="UvrA"/>
</dbReference>
<keyword evidence="10" id="KW-0067">ATP-binding</keyword>
<dbReference type="Gene3D" id="3.30.1490.20">
    <property type="entry name" value="ATP-grasp fold, A domain"/>
    <property type="match status" value="1"/>
</dbReference>
<protein>
    <recommendedName>
        <fullName evidence="15">UvrABC system protein A</fullName>
    </recommendedName>
    <alternativeName>
        <fullName evidence="16">Excinuclease ABC subunit A</fullName>
    </alternativeName>
</protein>
<dbReference type="PANTHER" id="PTHR43152:SF3">
    <property type="entry name" value="UVRABC SYSTEM PROTEIN A"/>
    <property type="match status" value="1"/>
</dbReference>
<evidence type="ECO:0000256" key="13">
    <source>
        <dbReference type="ARBA" id="ARBA00023204"/>
    </source>
</evidence>
<comment type="similarity">
    <text evidence="14">Belongs to the ABC transporter superfamily. UvrA family.</text>
</comment>
<evidence type="ECO:0000256" key="12">
    <source>
        <dbReference type="ARBA" id="ARBA00023125"/>
    </source>
</evidence>
<reference evidence="18 19" key="1">
    <citation type="journal article" date="2013" name="BMC Microbiol.">
        <title>Identification of the type II cytochrome c maturation pathway in anammox bacteria by comparative genomics.</title>
        <authorList>
            <person name="Ferousi C."/>
            <person name="Speth D.R."/>
            <person name="Reimann J."/>
            <person name="Op den Camp H.J."/>
            <person name="Allen J.W."/>
            <person name="Keltjens J.T."/>
            <person name="Jetten M.S."/>
        </authorList>
    </citation>
    <scope>NUCLEOTIDE SEQUENCE [LARGE SCALE GENOMIC DNA]</scope>
    <source>
        <strain evidence="18">RU1</strain>
    </source>
</reference>
<keyword evidence="13" id="KW-0234">DNA repair</keyword>
<evidence type="ECO:0000256" key="6">
    <source>
        <dbReference type="ARBA" id="ARBA00022763"/>
    </source>
</evidence>
<feature type="domain" description="ABC transporter" evidence="17">
    <location>
        <begin position="357"/>
        <end position="608"/>
    </location>
</feature>
<dbReference type="GO" id="GO:0005737">
    <property type="term" value="C:cytoplasm"/>
    <property type="evidence" value="ECO:0007669"/>
    <property type="project" value="UniProtKB-SubCell"/>
</dbReference>
<evidence type="ECO:0000256" key="8">
    <source>
        <dbReference type="ARBA" id="ARBA00022771"/>
    </source>
</evidence>
<dbReference type="AlphaFoldDB" id="A0A0M2UUE1"/>
<evidence type="ECO:0000256" key="2">
    <source>
        <dbReference type="ARBA" id="ARBA00022490"/>
    </source>
</evidence>
<dbReference type="Pfam" id="PF17760">
    <property type="entry name" value="UvrA_inter"/>
    <property type="match status" value="1"/>
</dbReference>
<proteinExistence type="inferred from homology"/>
<dbReference type="PATRIC" id="fig|380242.3.peg.1979"/>
<dbReference type="EMBL" id="LAQJ01000169">
    <property type="protein sequence ID" value="KKO19668.1"/>
    <property type="molecule type" value="Genomic_DNA"/>
</dbReference>
<keyword evidence="8" id="KW-0863">Zinc-finger</keyword>
<dbReference type="InterPro" id="IPR003439">
    <property type="entry name" value="ABC_transporter-like_ATP-bd"/>
</dbReference>
<organism evidence="18 19">
    <name type="scientific">Candidatus Brocadia fulgida</name>
    <dbReference type="NCBI Taxonomy" id="380242"/>
    <lineage>
        <taxon>Bacteria</taxon>
        <taxon>Pseudomonadati</taxon>
        <taxon>Planctomycetota</taxon>
        <taxon>Candidatus Brocadiia</taxon>
        <taxon>Candidatus Brocadiales</taxon>
        <taxon>Candidatus Brocadiaceae</taxon>
        <taxon>Candidatus Brocadia</taxon>
    </lineage>
</organism>
<dbReference type="Proteomes" id="UP000034954">
    <property type="component" value="Unassembled WGS sequence"/>
</dbReference>
<keyword evidence="12" id="KW-0238">DNA-binding</keyword>
<dbReference type="InterPro" id="IPR027417">
    <property type="entry name" value="P-loop_NTPase"/>
</dbReference>
<dbReference type="InterPro" id="IPR041552">
    <property type="entry name" value="UvrA_DNA-bd"/>
</dbReference>
<sequence length="828" mass="92100">MFYLPLPVFLLALYCLVPTMKKSIIARGIRVNNLKNIDIEIPHKKFVVITGVSGSGKSSLAFDTLFAEGQRRYVESFSAYARQFLEKMDKPDIDHIEGIPPAIAIQQKNPVKNRRSTVGTATEINDYLRLLFARIGETHCAGCNRHVQIDSISHIMETVLSLPEGTRFQVAFPINVSQKVSGQEQIDLLRERGLVRILADSAIVDITAATPDWDIRDAKAVYGIIDRLTVKDVIKERLADALETAYRFGSGHLSVFLNLQGASLHSEMQAQGNPLTIQGAPWVELKYSKQFLCSYCALEYPEPVPALFSFNNPIGACPNCQGFGFTIEIDMDSVIPDKEKTLNEGAIAPWNTPTYRSMYEALEKASAGHHIPLETPFRKLTKEQVTLIWEGAEDFCGIRGFFAWLEQRKYKMHVRVFLSKYRGYTVCPVCNGKRLKSQALNVTINQKNIADVCAMTIDDACQFFAGLQLTEYEKTIAHVLLQEIRKRLDYLIKVGLGYLTLDRMTRTLSGGEAQRVNLTTSLGSSLVNTLYILDEPSIGLHPRDTDRLIQILERLRDIGNTVVVVEHDPEVIRAADEIIDLGPGAGENGGAVVYQGSFKNLTARNGSLTGQYLKGNKAMRVPSHRRAPGGKALILKGASQNNLKNLEVTFPLNLLVCVTGVSGSGKSTLVQDTLYGAIKKKREGYTGFVGKHEGIKGAQLINDVVLVDQSPIGRTPRSNPITYVKIFDEIRKLFASTRDAKIRNLNSGSFSFNVVGGRCEQCEGAGSIKVDMQFLADIYVTCDKCDGKRFTKKVLDAKYKNKNIHDVLEMTIDEAFIFFYDSPRVTKD</sequence>
<evidence type="ECO:0000313" key="18">
    <source>
        <dbReference type="EMBL" id="KKO19668.1"/>
    </source>
</evidence>
<dbReference type="GO" id="GO:0016887">
    <property type="term" value="F:ATP hydrolysis activity"/>
    <property type="evidence" value="ECO:0007669"/>
    <property type="project" value="InterPro"/>
</dbReference>
<dbReference type="Gene3D" id="3.40.50.300">
    <property type="entry name" value="P-loop containing nucleotide triphosphate hydrolases"/>
    <property type="match status" value="3"/>
</dbReference>
<evidence type="ECO:0000256" key="7">
    <source>
        <dbReference type="ARBA" id="ARBA00022769"/>
    </source>
</evidence>
<evidence type="ECO:0000256" key="16">
    <source>
        <dbReference type="ARBA" id="ARBA00042156"/>
    </source>
</evidence>
<gene>
    <name evidence="18" type="ORF">BROFUL_01600</name>
</gene>
<dbReference type="GO" id="GO:0003677">
    <property type="term" value="F:DNA binding"/>
    <property type="evidence" value="ECO:0007669"/>
    <property type="project" value="UniProtKB-KW"/>
</dbReference>
<dbReference type="GO" id="GO:0006289">
    <property type="term" value="P:nucleotide-excision repair"/>
    <property type="evidence" value="ECO:0007669"/>
    <property type="project" value="InterPro"/>
</dbReference>
<keyword evidence="7" id="KW-0228">DNA excision</keyword>
<evidence type="ECO:0000256" key="11">
    <source>
        <dbReference type="ARBA" id="ARBA00022881"/>
    </source>
</evidence>
<dbReference type="Gene3D" id="1.20.1580.10">
    <property type="entry name" value="ABC transporter ATPase like domain"/>
    <property type="match status" value="3"/>
</dbReference>
<dbReference type="PROSITE" id="PS50893">
    <property type="entry name" value="ABC_TRANSPORTER_2"/>
    <property type="match status" value="1"/>
</dbReference>
<name>A0A0M2UUE1_9BACT</name>
<evidence type="ECO:0000256" key="4">
    <source>
        <dbReference type="ARBA" id="ARBA00022737"/>
    </source>
</evidence>
<keyword evidence="4" id="KW-0677">Repeat</keyword>
<dbReference type="GO" id="GO:0004518">
    <property type="term" value="F:nuclease activity"/>
    <property type="evidence" value="ECO:0007669"/>
    <property type="project" value="UniProtKB-KW"/>
</dbReference>
<keyword evidence="11" id="KW-0267">Excision nuclease</keyword>
<dbReference type="SUPFAM" id="SSF52540">
    <property type="entry name" value="P-loop containing nucleoside triphosphate hydrolases"/>
    <property type="match status" value="2"/>
</dbReference>
<evidence type="ECO:0000256" key="10">
    <source>
        <dbReference type="ARBA" id="ARBA00022840"/>
    </source>
</evidence>
<evidence type="ECO:0000259" key="17">
    <source>
        <dbReference type="PROSITE" id="PS50893"/>
    </source>
</evidence>
<keyword evidence="2" id="KW-0963">Cytoplasm</keyword>
<evidence type="ECO:0000256" key="5">
    <source>
        <dbReference type="ARBA" id="ARBA00022741"/>
    </source>
</evidence>
<evidence type="ECO:0000256" key="1">
    <source>
        <dbReference type="ARBA" id="ARBA00004496"/>
    </source>
</evidence>
<evidence type="ECO:0000256" key="9">
    <source>
        <dbReference type="ARBA" id="ARBA00022833"/>
    </source>
</evidence>
<comment type="subcellular location">
    <subcellularLocation>
        <location evidence="1">Cytoplasm</location>
    </subcellularLocation>
</comment>
<dbReference type="GO" id="GO:0009380">
    <property type="term" value="C:excinuclease repair complex"/>
    <property type="evidence" value="ECO:0007669"/>
    <property type="project" value="InterPro"/>
</dbReference>
<keyword evidence="3" id="KW-0479">Metal-binding</keyword>
<dbReference type="GO" id="GO:0005524">
    <property type="term" value="F:ATP binding"/>
    <property type="evidence" value="ECO:0007669"/>
    <property type="project" value="UniProtKB-KW"/>
</dbReference>
<dbReference type="GO" id="GO:0008270">
    <property type="term" value="F:zinc ion binding"/>
    <property type="evidence" value="ECO:0007669"/>
    <property type="project" value="UniProtKB-KW"/>
</dbReference>
<keyword evidence="19" id="KW-1185">Reference proteome</keyword>
<keyword evidence="5" id="KW-0547">Nucleotide-binding</keyword>
<dbReference type="InterPro" id="IPR041102">
    <property type="entry name" value="UvrA_inter"/>
</dbReference>
<accession>A0A0M2UUE1</accession>
<dbReference type="NCBIfam" id="TIGR00630">
    <property type="entry name" value="uvra"/>
    <property type="match status" value="1"/>
</dbReference>
<comment type="caution">
    <text evidence="18">The sequence shown here is derived from an EMBL/GenBank/DDBJ whole genome shotgun (WGS) entry which is preliminary data.</text>
</comment>
<keyword evidence="6" id="KW-0227">DNA damage</keyword>
<keyword evidence="9" id="KW-0862">Zinc</keyword>
<dbReference type="PANTHER" id="PTHR43152">
    <property type="entry name" value="UVRABC SYSTEM PROTEIN A"/>
    <property type="match status" value="1"/>
</dbReference>
<dbReference type="InterPro" id="IPR013815">
    <property type="entry name" value="ATP_grasp_subdomain_1"/>
</dbReference>
<evidence type="ECO:0000313" key="19">
    <source>
        <dbReference type="Proteomes" id="UP000034954"/>
    </source>
</evidence>
<dbReference type="Gene3D" id="1.10.8.280">
    <property type="entry name" value="ABC transporter ATPase domain-like"/>
    <property type="match status" value="1"/>
</dbReference>
<evidence type="ECO:0000256" key="14">
    <source>
        <dbReference type="ARBA" id="ARBA00038000"/>
    </source>
</evidence>
<evidence type="ECO:0000256" key="3">
    <source>
        <dbReference type="ARBA" id="ARBA00022723"/>
    </source>
</evidence>
<evidence type="ECO:0000256" key="15">
    <source>
        <dbReference type="ARBA" id="ARBA00039316"/>
    </source>
</evidence>